<evidence type="ECO:0000256" key="1">
    <source>
        <dbReference type="ARBA" id="ARBA00008779"/>
    </source>
</evidence>
<organism evidence="3 4">
    <name type="scientific">Oikopleura dioica</name>
    <name type="common">Tunicate</name>
    <dbReference type="NCBI Taxonomy" id="34765"/>
    <lineage>
        <taxon>Eukaryota</taxon>
        <taxon>Metazoa</taxon>
        <taxon>Chordata</taxon>
        <taxon>Tunicata</taxon>
        <taxon>Appendicularia</taxon>
        <taxon>Copelata</taxon>
        <taxon>Oikopleuridae</taxon>
        <taxon>Oikopleura</taxon>
    </lineage>
</organism>
<proteinExistence type="inferred from homology"/>
<evidence type="ECO:0000256" key="2">
    <source>
        <dbReference type="SAM" id="MobiDB-lite"/>
    </source>
</evidence>
<dbReference type="PANTHER" id="PTHR42693">
    <property type="entry name" value="ARYLSULFATASE FAMILY MEMBER"/>
    <property type="match status" value="1"/>
</dbReference>
<dbReference type="EMBL" id="OU015566">
    <property type="protein sequence ID" value="CAG5104969.1"/>
    <property type="molecule type" value="Genomic_DNA"/>
</dbReference>
<feature type="region of interest" description="Disordered" evidence="2">
    <location>
        <begin position="226"/>
        <end position="255"/>
    </location>
</feature>
<comment type="similarity">
    <text evidence="1">Belongs to the sulfatase family.</text>
</comment>
<sequence>MKLFSSFFLFALENEARKPNVILLNVDDFGIGDFSIYNREAKVPTPNIDRIGEPHIGEMFKKSGYKTGIFGKQQPFPMGINHENATREDNEATTARRLEALEYKKEVGLLNFPNTATVHQKFGYYAQNPKPEVYGYDYAYTQPGLCCSPGLSFENGRSTEPADTLIQLQPYPETTPVENYSPSGHNFPYTGYFGPTGHAEEITDPFQLNNYYLTWMRQTIAGKSFDSREIEQKTSKNSKISSTKITKSRFSPITE</sequence>
<accession>A0ABN7SP98</accession>
<dbReference type="Proteomes" id="UP001158576">
    <property type="component" value="Chromosome 1"/>
</dbReference>
<dbReference type="SUPFAM" id="SSF53649">
    <property type="entry name" value="Alkaline phosphatase-like"/>
    <property type="match status" value="1"/>
</dbReference>
<dbReference type="InterPro" id="IPR017850">
    <property type="entry name" value="Alkaline_phosphatase_core_sf"/>
</dbReference>
<protein>
    <submittedName>
        <fullName evidence="3">Oidioi.mRNA.OKI2018_I69.chr1.g1717.t1.cds</fullName>
    </submittedName>
</protein>
<feature type="compositionally biased region" description="Low complexity" evidence="2">
    <location>
        <begin position="235"/>
        <end position="245"/>
    </location>
</feature>
<keyword evidence="4" id="KW-1185">Reference proteome</keyword>
<evidence type="ECO:0000313" key="3">
    <source>
        <dbReference type="EMBL" id="CAG5104969.1"/>
    </source>
</evidence>
<dbReference type="Gene3D" id="3.40.720.10">
    <property type="entry name" value="Alkaline Phosphatase, subunit A"/>
    <property type="match status" value="1"/>
</dbReference>
<dbReference type="PANTHER" id="PTHR42693:SF33">
    <property type="entry name" value="ARYLSULFATASE"/>
    <property type="match status" value="1"/>
</dbReference>
<dbReference type="InterPro" id="IPR050738">
    <property type="entry name" value="Sulfatase"/>
</dbReference>
<gene>
    <name evidence="3" type="ORF">OKIOD_LOCUS10482</name>
</gene>
<reference evidence="3 4" key="1">
    <citation type="submission" date="2021-04" db="EMBL/GenBank/DDBJ databases">
        <authorList>
            <person name="Bliznina A."/>
        </authorList>
    </citation>
    <scope>NUCLEOTIDE SEQUENCE [LARGE SCALE GENOMIC DNA]</scope>
</reference>
<name>A0ABN7SP98_OIKDI</name>
<evidence type="ECO:0000313" key="4">
    <source>
        <dbReference type="Proteomes" id="UP001158576"/>
    </source>
</evidence>